<dbReference type="Proteomes" id="UP001321748">
    <property type="component" value="Chromosome"/>
</dbReference>
<dbReference type="Gene3D" id="1.10.101.10">
    <property type="entry name" value="PGBD-like superfamily/PGBD"/>
    <property type="match status" value="1"/>
</dbReference>
<feature type="signal peptide" evidence="1">
    <location>
        <begin position="1"/>
        <end position="18"/>
    </location>
</feature>
<dbReference type="RefSeq" id="WP_317643116.1">
    <property type="nucleotide sequence ID" value="NZ_AP026800.1"/>
</dbReference>
<evidence type="ECO:0008006" key="4">
    <source>
        <dbReference type="Google" id="ProtNLM"/>
    </source>
</evidence>
<gene>
    <name evidence="2" type="ORF">KIMH_02080</name>
</gene>
<name>A0ABM8BB55_9BIFI</name>
<keyword evidence="1" id="KW-0732">Signal</keyword>
<reference evidence="2 3" key="1">
    <citation type="journal article" date="2023" name="Microbiol. Spectr.">
        <title>Symbiosis of Carpenter Bees with Uncharacterized Lactic Acid Bacteria Showing NAD Auxotrophy.</title>
        <authorList>
            <person name="Kawasaki S."/>
            <person name="Ozawa K."/>
            <person name="Mori T."/>
            <person name="Yamamoto A."/>
            <person name="Ito M."/>
            <person name="Ohkuma M."/>
            <person name="Sakamoto M."/>
            <person name="Matsutani M."/>
        </authorList>
    </citation>
    <scope>NUCLEOTIDE SEQUENCE [LARGE SCALE GENOMIC DNA]</scope>
    <source>
        <strain evidence="2 3">KimH</strain>
    </source>
</reference>
<accession>A0ABM8BB55</accession>
<evidence type="ECO:0000313" key="2">
    <source>
        <dbReference type="EMBL" id="BDR54097.1"/>
    </source>
</evidence>
<evidence type="ECO:0000313" key="3">
    <source>
        <dbReference type="Proteomes" id="UP001321748"/>
    </source>
</evidence>
<keyword evidence="3" id="KW-1185">Reference proteome</keyword>
<dbReference type="InterPro" id="IPR036366">
    <property type="entry name" value="PGBDSf"/>
</dbReference>
<dbReference type="EMBL" id="AP026800">
    <property type="protein sequence ID" value="BDR54097.1"/>
    <property type="molecule type" value="Genomic_DNA"/>
</dbReference>
<organism evidence="2 3">
    <name type="scientific">Bombiscardovia apis</name>
    <dbReference type="NCBI Taxonomy" id="2932182"/>
    <lineage>
        <taxon>Bacteria</taxon>
        <taxon>Bacillati</taxon>
        <taxon>Actinomycetota</taxon>
        <taxon>Actinomycetes</taxon>
        <taxon>Bifidobacteriales</taxon>
        <taxon>Bifidobacteriaceae</taxon>
        <taxon>Bombiscardovia</taxon>
    </lineage>
</organism>
<proteinExistence type="predicted"/>
<protein>
    <recommendedName>
        <fullName evidence="4">Peptidoglycan-binding protein</fullName>
    </recommendedName>
</protein>
<feature type="chain" id="PRO_5047394334" description="Peptidoglycan-binding protein" evidence="1">
    <location>
        <begin position="19"/>
        <end position="356"/>
    </location>
</feature>
<sequence length="356" mass="37442">MTARILTPLVVTACTALALGVCATAFLMPAPTPQGLEADQVPVRTPASVQHFYDERTIEVTPVTSPAESLTTRTNGTVTEALCSPGVIINSGKKVLSVDSRPVIALHTAMPIYRELKGGEKGADVLAFQQELGRLGYAAEGNGSYGPATIRGTKALMRAAGAVEPDGSIGPADTIWIPTNTVIPVQCSAGLNTTLAENSEVMKTGGRLTGLTYQVPADLREGKRTFGAFEQKTDLAVLNGQVSDQVFLTSIEDSEAYRTWKADPAKKPKATLTLGEPIKTIKVPPSAIMNQEGSNACVSTDGVKATPVTIVGSSLGATLIQTQDDTVKIEQVYLGQSIRKIPCAASPAVERVNIHE</sequence>
<evidence type="ECO:0000256" key="1">
    <source>
        <dbReference type="SAM" id="SignalP"/>
    </source>
</evidence>